<dbReference type="PANTHER" id="PTHR43011">
    <property type="entry name" value="IRON-SULFUR CLUSTER ASSEMBLY 2 HOMOLOG, MITOCHONDRIAL"/>
    <property type="match status" value="1"/>
</dbReference>
<accession>A0A4Q9DK70</accession>
<comment type="caution">
    <text evidence="2">The sequence shown here is derived from an EMBL/GenBank/DDBJ whole genome shotgun (WGS) entry which is preliminary data.</text>
</comment>
<dbReference type="PROSITE" id="PS01152">
    <property type="entry name" value="HESB"/>
    <property type="match status" value="1"/>
</dbReference>
<dbReference type="RefSeq" id="WP_131017094.1">
    <property type="nucleotide sequence ID" value="NZ_SIRE01000025.1"/>
</dbReference>
<dbReference type="GO" id="GO:0016226">
    <property type="term" value="P:iron-sulfur cluster assembly"/>
    <property type="evidence" value="ECO:0007669"/>
    <property type="project" value="InterPro"/>
</dbReference>
<evidence type="ECO:0000313" key="3">
    <source>
        <dbReference type="Proteomes" id="UP000293142"/>
    </source>
</evidence>
<proteinExistence type="predicted"/>
<dbReference type="Proteomes" id="UP000293142">
    <property type="component" value="Unassembled WGS sequence"/>
</dbReference>
<keyword evidence="3" id="KW-1185">Reference proteome</keyword>
<dbReference type="Gene3D" id="2.60.300.12">
    <property type="entry name" value="HesB-like domain"/>
    <property type="match status" value="1"/>
</dbReference>
<dbReference type="Pfam" id="PF01521">
    <property type="entry name" value="Fe-S_biosyn"/>
    <property type="match status" value="1"/>
</dbReference>
<dbReference type="GO" id="GO:0005506">
    <property type="term" value="F:iron ion binding"/>
    <property type="evidence" value="ECO:0007669"/>
    <property type="project" value="TreeGrafter"/>
</dbReference>
<sequence>MITISEAANHKIKEVIAAEETPNLFLRLGVKGGGCSGLSYSMGFDDVEQDNDLTFETDGLKVVVDKESALVLNGVEIDFKDTGMGGGFTIHNPNAIATCGCGSSFRTAKTQEADAQKCDDEPAQV</sequence>
<dbReference type="OrthoDB" id="9801228at2"/>
<evidence type="ECO:0000313" key="2">
    <source>
        <dbReference type="EMBL" id="TBL71518.1"/>
    </source>
</evidence>
<gene>
    <name evidence="2" type="ORF">EYB31_29500</name>
</gene>
<evidence type="ECO:0000259" key="1">
    <source>
        <dbReference type="Pfam" id="PF01521"/>
    </source>
</evidence>
<feature type="domain" description="Core" evidence="1">
    <location>
        <begin position="2"/>
        <end position="102"/>
    </location>
</feature>
<dbReference type="NCBIfam" id="TIGR00049">
    <property type="entry name" value="iron-sulfur cluster assembly accessory protein"/>
    <property type="match status" value="1"/>
</dbReference>
<name>A0A4Q9DK70_9BACL</name>
<organism evidence="2 3">
    <name type="scientific">Paenibacillus thalictri</name>
    <dbReference type="NCBI Taxonomy" id="2527873"/>
    <lineage>
        <taxon>Bacteria</taxon>
        <taxon>Bacillati</taxon>
        <taxon>Bacillota</taxon>
        <taxon>Bacilli</taxon>
        <taxon>Bacillales</taxon>
        <taxon>Paenibacillaceae</taxon>
        <taxon>Paenibacillus</taxon>
    </lineage>
</organism>
<dbReference type="SUPFAM" id="SSF89360">
    <property type="entry name" value="HesB-like domain"/>
    <property type="match status" value="1"/>
</dbReference>
<dbReference type="AlphaFoldDB" id="A0A4Q9DK70"/>
<reference evidence="2 3" key="1">
    <citation type="submission" date="2019-02" db="EMBL/GenBank/DDBJ databases">
        <title>Paenibacillus sp. nov., isolated from surface-sterilized tissue of Thalictrum simplex L.</title>
        <authorList>
            <person name="Tuo L."/>
        </authorList>
    </citation>
    <scope>NUCLEOTIDE SEQUENCE [LARGE SCALE GENOMIC DNA]</scope>
    <source>
        <strain evidence="2 3">N2SHLJ1</strain>
    </source>
</reference>
<dbReference type="InterPro" id="IPR000361">
    <property type="entry name" value="ATAP_core_dom"/>
</dbReference>
<dbReference type="GO" id="GO:0051537">
    <property type="term" value="F:2 iron, 2 sulfur cluster binding"/>
    <property type="evidence" value="ECO:0007669"/>
    <property type="project" value="TreeGrafter"/>
</dbReference>
<dbReference type="InterPro" id="IPR017870">
    <property type="entry name" value="FeS_cluster_insertion_CS"/>
</dbReference>
<dbReference type="EMBL" id="SIRE01000025">
    <property type="protein sequence ID" value="TBL71518.1"/>
    <property type="molecule type" value="Genomic_DNA"/>
</dbReference>
<dbReference type="PANTHER" id="PTHR43011:SF1">
    <property type="entry name" value="IRON-SULFUR CLUSTER ASSEMBLY 2 HOMOLOG, MITOCHONDRIAL"/>
    <property type="match status" value="1"/>
</dbReference>
<protein>
    <submittedName>
        <fullName evidence="2">Iron-sulfur cluster assembly accessory protein</fullName>
    </submittedName>
</protein>
<dbReference type="GO" id="GO:0051539">
    <property type="term" value="F:4 iron, 4 sulfur cluster binding"/>
    <property type="evidence" value="ECO:0007669"/>
    <property type="project" value="TreeGrafter"/>
</dbReference>
<dbReference type="InterPro" id="IPR016092">
    <property type="entry name" value="ATAP"/>
</dbReference>
<dbReference type="InterPro" id="IPR035903">
    <property type="entry name" value="HesB-like_dom_sf"/>
</dbReference>